<dbReference type="EMBL" id="AECU01000003">
    <property type="protein sequence ID" value="EFQ08445.1"/>
    <property type="molecule type" value="Genomic_DNA"/>
</dbReference>
<comment type="caution">
    <text evidence="2">The sequence shown here is derived from an EMBL/GenBank/DDBJ whole genome shotgun (WGS) entry which is preliminary data.</text>
</comment>
<proteinExistence type="predicted"/>
<dbReference type="Proteomes" id="UP000006028">
    <property type="component" value="Unassembled WGS sequence"/>
</dbReference>
<dbReference type="HOGENOM" id="CLU_2418242_0_0_9"/>
<protein>
    <submittedName>
        <fullName evidence="2">Uncharacterized protein</fullName>
    </submittedName>
</protein>
<evidence type="ECO:0000313" key="2">
    <source>
        <dbReference type="EMBL" id="EFQ08445.1"/>
    </source>
</evidence>
<keyword evidence="1" id="KW-0472">Membrane</keyword>
<dbReference type="AlphaFoldDB" id="E2ZEE9"/>
<reference evidence="2 3" key="1">
    <citation type="submission" date="2010-08" db="EMBL/GenBank/DDBJ databases">
        <authorList>
            <person name="Weinstock G."/>
            <person name="Sodergren E."/>
            <person name="Clifton S."/>
            <person name="Fulton L."/>
            <person name="Fulton B."/>
            <person name="Courtney L."/>
            <person name="Fronick C."/>
            <person name="Harrison M."/>
            <person name="Strong C."/>
            <person name="Farmer C."/>
            <person name="Delahaunty K."/>
            <person name="Markovic C."/>
            <person name="Hall O."/>
            <person name="Minx P."/>
            <person name="Tomlinson C."/>
            <person name="Mitreva M."/>
            <person name="Hou S."/>
            <person name="Chen J."/>
            <person name="Wollam A."/>
            <person name="Pepin K.H."/>
            <person name="Johnson M."/>
            <person name="Bhonagiri V."/>
            <person name="Zhang X."/>
            <person name="Suruliraj S."/>
            <person name="Warren W."/>
            <person name="Chinwalla A."/>
            <person name="Mardis E.R."/>
            <person name="Wilson R.K."/>
        </authorList>
    </citation>
    <scope>NUCLEOTIDE SEQUENCE [LARGE SCALE GENOMIC DNA]</scope>
    <source>
        <strain evidence="2 3">KLE1255</strain>
    </source>
</reference>
<evidence type="ECO:0000256" key="1">
    <source>
        <dbReference type="SAM" id="Phobius"/>
    </source>
</evidence>
<feature type="transmembrane region" description="Helical" evidence="1">
    <location>
        <begin position="53"/>
        <end position="75"/>
    </location>
</feature>
<keyword evidence="1" id="KW-0812">Transmembrane</keyword>
<name>E2ZEE9_9FIRM</name>
<gene>
    <name evidence="2" type="ORF">HMPREF9436_00023</name>
</gene>
<dbReference type="STRING" id="748224.HMPREF9436_00023"/>
<feature type="non-terminal residue" evidence="2">
    <location>
        <position position="1"/>
    </location>
</feature>
<sequence length="92" mass="10079">GAVCKRRWSCFLPCIAALSTWNEAEVPGGNFFGSTLPGALKAKGGISMSLMELFTLLTVILMLLSLILDAVRLTVEVLEKFSQRKCDDNKKD</sequence>
<organism evidence="2 3">
    <name type="scientific">Faecalibacterium cf. prausnitzii KLE1255</name>
    <dbReference type="NCBI Taxonomy" id="748224"/>
    <lineage>
        <taxon>Bacteria</taxon>
        <taxon>Bacillati</taxon>
        <taxon>Bacillota</taxon>
        <taxon>Clostridia</taxon>
        <taxon>Eubacteriales</taxon>
        <taxon>Oscillospiraceae</taxon>
        <taxon>Faecalibacterium</taxon>
    </lineage>
</organism>
<accession>E2ZEE9</accession>
<evidence type="ECO:0000313" key="3">
    <source>
        <dbReference type="Proteomes" id="UP000006028"/>
    </source>
</evidence>
<dbReference type="RefSeq" id="WP_005936895.1">
    <property type="nucleotide sequence ID" value="NZ_GL538215.1"/>
</dbReference>
<keyword evidence="1" id="KW-1133">Transmembrane helix</keyword>
<dbReference type="BioCyc" id="FCF748224-HMP:GTSS-3305-MONOMER"/>